<evidence type="ECO:0000256" key="1">
    <source>
        <dbReference type="ARBA" id="ARBA00022490"/>
    </source>
</evidence>
<dbReference type="Pfam" id="PF13649">
    <property type="entry name" value="Methyltransf_25"/>
    <property type="match status" value="1"/>
</dbReference>
<dbReference type="CDD" id="cd02440">
    <property type="entry name" value="AdoMet_MTases"/>
    <property type="match status" value="1"/>
</dbReference>
<comment type="caution">
    <text evidence="7">The sequence shown here is derived from an EMBL/GenBank/DDBJ whole genome shotgun (WGS) entry which is preliminary data.</text>
</comment>
<evidence type="ECO:0000313" key="7">
    <source>
        <dbReference type="EMBL" id="RCW79775.1"/>
    </source>
</evidence>
<evidence type="ECO:0000256" key="5">
    <source>
        <dbReference type="HAMAP-Rule" id="MF_00560"/>
    </source>
</evidence>
<dbReference type="Gene3D" id="1.10.150.290">
    <property type="entry name" value="S-adenosyl-L-methionine-dependent methyltransferases"/>
    <property type="match status" value="1"/>
</dbReference>
<protein>
    <recommendedName>
        <fullName evidence="5">Trans-aconitate 2-methyltransferase</fullName>
        <ecNumber evidence="5">2.1.1.144</ecNumber>
    </recommendedName>
</protein>
<dbReference type="GO" id="GO:0030798">
    <property type="term" value="F:trans-aconitate 2-methyltransferase activity"/>
    <property type="evidence" value="ECO:0007669"/>
    <property type="project" value="UniProtKB-UniRule"/>
</dbReference>
<name>A0A368YHX8_9HYPH</name>
<feature type="domain" description="Methyltransferase" evidence="6">
    <location>
        <begin position="38"/>
        <end position="126"/>
    </location>
</feature>
<dbReference type="OrthoDB" id="9795085at2"/>
<evidence type="ECO:0000313" key="8">
    <source>
        <dbReference type="Proteomes" id="UP000253324"/>
    </source>
</evidence>
<evidence type="ECO:0000256" key="3">
    <source>
        <dbReference type="ARBA" id="ARBA00022679"/>
    </source>
</evidence>
<comment type="similarity">
    <text evidence="5">Belongs to the methyltransferase superfamily. Tam family.</text>
</comment>
<dbReference type="GO" id="GO:0005737">
    <property type="term" value="C:cytoplasm"/>
    <property type="evidence" value="ECO:0007669"/>
    <property type="project" value="UniProtKB-SubCell"/>
</dbReference>
<comment type="subcellular location">
    <subcellularLocation>
        <location evidence="5">Cytoplasm</location>
    </subcellularLocation>
</comment>
<gene>
    <name evidence="5" type="primary">tam</name>
    <name evidence="7" type="ORF">C7476_11629</name>
</gene>
<dbReference type="GO" id="GO:0032259">
    <property type="term" value="P:methylation"/>
    <property type="evidence" value="ECO:0007669"/>
    <property type="project" value="UniProtKB-KW"/>
</dbReference>
<dbReference type="InterPro" id="IPR023149">
    <property type="entry name" value="Trans_acon_MeTrfase_C"/>
</dbReference>
<accession>A0A368YHX8</accession>
<keyword evidence="4 5" id="KW-0949">S-adenosyl-L-methionine</keyword>
<sequence>MRKTDWSPGQYLKFEDERTRPANDLLSAVPNHDVKFAVDLGCGPGNSTELLVKRYPHAEIVGIDSSADMTAKAKERLPACEFAVADIDMWQPQKTFDLLYANAVMQWLPDHGRLFSRLMGFLNTGGSLAIQMPDNLQEATHVAMREVAADQRWAARMTQADATRSEIGTASFYYQLLRPHYQHVDIWLTIYHHPLQGLDGIIEWFNGSALRPYLSPLNSDERADFLDKYRQRLAQSYEPMDDGVVLLPFPRIFIVATR</sequence>
<dbReference type="PANTHER" id="PTHR43861:SF1">
    <property type="entry name" value="TRANS-ACONITATE 2-METHYLTRANSFERASE"/>
    <property type="match status" value="1"/>
</dbReference>
<organism evidence="7 8">
    <name type="scientific">Phyllobacterium bourgognense</name>
    <dbReference type="NCBI Taxonomy" id="314236"/>
    <lineage>
        <taxon>Bacteria</taxon>
        <taxon>Pseudomonadati</taxon>
        <taxon>Pseudomonadota</taxon>
        <taxon>Alphaproteobacteria</taxon>
        <taxon>Hyphomicrobiales</taxon>
        <taxon>Phyllobacteriaceae</taxon>
        <taxon>Phyllobacterium</taxon>
    </lineage>
</organism>
<keyword evidence="8" id="KW-1185">Reference proteome</keyword>
<proteinExistence type="inferred from homology"/>
<dbReference type="Proteomes" id="UP000253324">
    <property type="component" value="Unassembled WGS sequence"/>
</dbReference>
<dbReference type="SUPFAM" id="SSF53335">
    <property type="entry name" value="S-adenosyl-L-methionine-dependent methyltransferases"/>
    <property type="match status" value="1"/>
</dbReference>
<dbReference type="InterPro" id="IPR023506">
    <property type="entry name" value="Trans-aconitate_MeTrfase"/>
</dbReference>
<dbReference type="NCBIfam" id="NF002463">
    <property type="entry name" value="PRK01683.1"/>
    <property type="match status" value="1"/>
</dbReference>
<dbReference type="HAMAP" id="MF_00560">
    <property type="entry name" value="Tran_acon_Me_trans"/>
    <property type="match status" value="1"/>
</dbReference>
<evidence type="ECO:0000256" key="2">
    <source>
        <dbReference type="ARBA" id="ARBA00022603"/>
    </source>
</evidence>
<dbReference type="EC" id="2.1.1.144" evidence="5"/>
<keyword evidence="1 5" id="KW-0963">Cytoplasm</keyword>
<dbReference type="AlphaFoldDB" id="A0A368YHX8"/>
<evidence type="ECO:0000259" key="6">
    <source>
        <dbReference type="Pfam" id="PF13649"/>
    </source>
</evidence>
<comment type="function">
    <text evidence="5">Catalyzes the S-adenosylmethionine monomethyl esterification of trans-aconitate.</text>
</comment>
<dbReference type="RefSeq" id="WP_114431942.1">
    <property type="nucleotide sequence ID" value="NZ_QPJM01000016.1"/>
</dbReference>
<dbReference type="InterPro" id="IPR041698">
    <property type="entry name" value="Methyltransf_25"/>
</dbReference>
<dbReference type="EMBL" id="QPJM01000016">
    <property type="protein sequence ID" value="RCW79775.1"/>
    <property type="molecule type" value="Genomic_DNA"/>
</dbReference>
<dbReference type="Gene3D" id="3.40.50.150">
    <property type="entry name" value="Vaccinia Virus protein VP39"/>
    <property type="match status" value="1"/>
</dbReference>
<keyword evidence="2 5" id="KW-0489">Methyltransferase</keyword>
<evidence type="ECO:0000256" key="4">
    <source>
        <dbReference type="ARBA" id="ARBA00022691"/>
    </source>
</evidence>
<reference evidence="7 8" key="1">
    <citation type="submission" date="2018-07" db="EMBL/GenBank/DDBJ databases">
        <title>Genomic Encyclopedia of Type Strains, Phase III (KMG-III): the genomes of soil and plant-associated and newly described type strains.</title>
        <authorList>
            <person name="Whitman W."/>
        </authorList>
    </citation>
    <scope>NUCLEOTIDE SEQUENCE [LARGE SCALE GENOMIC DNA]</scope>
    <source>
        <strain evidence="7 8">31-25a</strain>
    </source>
</reference>
<dbReference type="PANTHER" id="PTHR43861">
    <property type="entry name" value="TRANS-ACONITATE 2-METHYLTRANSFERASE-RELATED"/>
    <property type="match status" value="1"/>
</dbReference>
<comment type="catalytic activity">
    <reaction evidence="5">
        <text>trans-aconitate + S-adenosyl-L-methionine = (E)-3-(methoxycarbonyl)pent-2-enedioate + S-adenosyl-L-homocysteine</text>
        <dbReference type="Rhea" id="RHEA:14969"/>
        <dbReference type="ChEBI" id="CHEBI:15708"/>
        <dbReference type="ChEBI" id="CHEBI:57470"/>
        <dbReference type="ChEBI" id="CHEBI:57856"/>
        <dbReference type="ChEBI" id="CHEBI:59789"/>
        <dbReference type="EC" id="2.1.1.144"/>
    </reaction>
</comment>
<dbReference type="InterPro" id="IPR029063">
    <property type="entry name" value="SAM-dependent_MTases_sf"/>
</dbReference>
<keyword evidence="3 5" id="KW-0808">Transferase</keyword>